<dbReference type="Proteomes" id="UP000198942">
    <property type="component" value="Unassembled WGS sequence"/>
</dbReference>
<dbReference type="RefSeq" id="WP_091206321.1">
    <property type="nucleotide sequence ID" value="NZ_FOCL01000001.1"/>
</dbReference>
<proteinExistence type="predicted"/>
<keyword evidence="2" id="KW-1185">Reference proteome</keyword>
<evidence type="ECO:0000313" key="1">
    <source>
        <dbReference type="EMBL" id="SEM61328.1"/>
    </source>
</evidence>
<sequence>MKAYYQLSKNAIKTLLIVVACLLPSLVYSQFKTPGSVEYLKFCNGINGLTLGEDVAQIPSHKLSYLDNDDRPDADSCVRYQYKDSSLLVLGDSLSLDAIGFRTYKNKIVNIYLFFKMGDAYKILSDFLKAYGPFTGRPNNYADIYNWDTSALNLSLRYQVKTEMGVAIFSSKHLENEIAANKPAVILKDAYQSFSVLY</sequence>
<name>A0A1H7ZUS5_9SPHI</name>
<reference evidence="2" key="1">
    <citation type="submission" date="2016-10" db="EMBL/GenBank/DDBJ databases">
        <authorList>
            <person name="Varghese N."/>
            <person name="Submissions S."/>
        </authorList>
    </citation>
    <scope>NUCLEOTIDE SEQUENCE [LARGE SCALE GENOMIC DNA]</scope>
    <source>
        <strain evidence="2">Gh-48</strain>
    </source>
</reference>
<dbReference type="OrthoDB" id="791919at2"/>
<dbReference type="AlphaFoldDB" id="A0A1H7ZUS5"/>
<evidence type="ECO:0000313" key="2">
    <source>
        <dbReference type="Proteomes" id="UP000198942"/>
    </source>
</evidence>
<gene>
    <name evidence="1" type="ORF">SAMN05192574_101175</name>
</gene>
<dbReference type="EMBL" id="FOCL01000001">
    <property type="protein sequence ID" value="SEM61328.1"/>
    <property type="molecule type" value="Genomic_DNA"/>
</dbReference>
<accession>A0A1H7ZUS5</accession>
<protein>
    <submittedName>
        <fullName evidence="1">Uncharacterized protein</fullName>
    </submittedName>
</protein>
<organism evidence="1 2">
    <name type="scientific">Mucilaginibacter gossypiicola</name>
    <dbReference type="NCBI Taxonomy" id="551995"/>
    <lineage>
        <taxon>Bacteria</taxon>
        <taxon>Pseudomonadati</taxon>
        <taxon>Bacteroidota</taxon>
        <taxon>Sphingobacteriia</taxon>
        <taxon>Sphingobacteriales</taxon>
        <taxon>Sphingobacteriaceae</taxon>
        <taxon>Mucilaginibacter</taxon>
    </lineage>
</organism>